<gene>
    <name evidence="1" type="ORF">ACFFRN_20790</name>
</gene>
<evidence type="ECO:0000313" key="2">
    <source>
        <dbReference type="Proteomes" id="UP001589646"/>
    </source>
</evidence>
<evidence type="ECO:0000313" key="1">
    <source>
        <dbReference type="EMBL" id="MFB9529055.1"/>
    </source>
</evidence>
<accession>A0ABV5Q0M3</accession>
<dbReference type="Proteomes" id="UP001589646">
    <property type="component" value="Unassembled WGS sequence"/>
</dbReference>
<name>A0ABV5Q0M3_9ACTN</name>
<sequence length="87" mass="10306">MMTYEKNLEGRRTACTDLSDLYLEGKLKEVRDFVAERGIHLGRTERWKDACKFLVDNFDVADTHEDPDHYRRWAILQGITFMNMYAS</sequence>
<keyword evidence="2" id="KW-1185">Reference proteome</keyword>
<protein>
    <submittedName>
        <fullName evidence="1">Uncharacterized protein</fullName>
    </submittedName>
</protein>
<comment type="caution">
    <text evidence="1">The sequence shown here is derived from an EMBL/GenBank/DDBJ whole genome shotgun (WGS) entry which is preliminary data.</text>
</comment>
<proteinExistence type="predicted"/>
<reference evidence="1 2" key="1">
    <citation type="submission" date="2024-09" db="EMBL/GenBank/DDBJ databases">
        <authorList>
            <person name="Sun Q."/>
            <person name="Mori K."/>
        </authorList>
    </citation>
    <scope>NUCLEOTIDE SEQUENCE [LARGE SCALE GENOMIC DNA]</scope>
    <source>
        <strain evidence="1 2">JCM 3323</strain>
    </source>
</reference>
<dbReference type="EMBL" id="JBHMCE010000006">
    <property type="protein sequence ID" value="MFB9529055.1"/>
    <property type="molecule type" value="Genomic_DNA"/>
</dbReference>
<dbReference type="RefSeq" id="WP_346128930.1">
    <property type="nucleotide sequence ID" value="NZ_BAAAXC010000015.1"/>
</dbReference>
<organism evidence="1 2">
    <name type="scientific">Nonomuraea roseola</name>
    <dbReference type="NCBI Taxonomy" id="46179"/>
    <lineage>
        <taxon>Bacteria</taxon>
        <taxon>Bacillati</taxon>
        <taxon>Actinomycetota</taxon>
        <taxon>Actinomycetes</taxon>
        <taxon>Streptosporangiales</taxon>
        <taxon>Streptosporangiaceae</taxon>
        <taxon>Nonomuraea</taxon>
    </lineage>
</organism>